<dbReference type="Gene3D" id="3.40.50.1820">
    <property type="entry name" value="alpha/beta hydrolase"/>
    <property type="match status" value="1"/>
</dbReference>
<comment type="caution">
    <text evidence="4">The sequence shown here is derived from an EMBL/GenBank/DDBJ whole genome shotgun (WGS) entry which is preliminary data.</text>
</comment>
<evidence type="ECO:0000259" key="3">
    <source>
        <dbReference type="Pfam" id="PF07859"/>
    </source>
</evidence>
<dbReference type="InterPro" id="IPR029058">
    <property type="entry name" value="AB_hydrolase_fold"/>
</dbReference>
<proteinExistence type="inferred from homology"/>
<accession>A0ABP9L0K9</accession>
<evidence type="ECO:0000313" key="5">
    <source>
        <dbReference type="Proteomes" id="UP001499910"/>
    </source>
</evidence>
<dbReference type="SUPFAM" id="SSF53474">
    <property type="entry name" value="alpha/beta-Hydrolases"/>
    <property type="match status" value="1"/>
</dbReference>
<protein>
    <recommendedName>
        <fullName evidence="3">Alpha/beta hydrolase fold-3 domain-containing protein</fullName>
    </recommendedName>
</protein>
<name>A0ABP9L0K9_9RHOB</name>
<feature type="domain" description="Alpha/beta hydrolase fold-3" evidence="3">
    <location>
        <begin position="84"/>
        <end position="279"/>
    </location>
</feature>
<dbReference type="InterPro" id="IPR050300">
    <property type="entry name" value="GDXG_lipolytic_enzyme"/>
</dbReference>
<dbReference type="Proteomes" id="UP001499910">
    <property type="component" value="Unassembled WGS sequence"/>
</dbReference>
<evidence type="ECO:0000313" key="4">
    <source>
        <dbReference type="EMBL" id="GAA5067877.1"/>
    </source>
</evidence>
<dbReference type="InterPro" id="IPR013094">
    <property type="entry name" value="AB_hydrolase_3"/>
</dbReference>
<dbReference type="EMBL" id="BAABHW010000001">
    <property type="protein sequence ID" value="GAA5067877.1"/>
    <property type="molecule type" value="Genomic_DNA"/>
</dbReference>
<reference evidence="5" key="1">
    <citation type="journal article" date="2019" name="Int. J. Syst. Evol. Microbiol.">
        <title>The Global Catalogue of Microorganisms (GCM) 10K type strain sequencing project: providing services to taxonomists for standard genome sequencing and annotation.</title>
        <authorList>
            <consortium name="The Broad Institute Genomics Platform"/>
            <consortium name="The Broad Institute Genome Sequencing Center for Infectious Disease"/>
            <person name="Wu L."/>
            <person name="Ma J."/>
        </authorList>
    </citation>
    <scope>NUCLEOTIDE SEQUENCE [LARGE SCALE GENOMIC DNA]</scope>
    <source>
        <strain evidence="5">JCM 18015</strain>
    </source>
</reference>
<dbReference type="PROSITE" id="PS01173">
    <property type="entry name" value="LIPASE_GDXG_HIS"/>
    <property type="match status" value="1"/>
</dbReference>
<sequence>MTPNLKEHLMNAELTLKDRLYRGMARYMEKPTLANVPWHKALRVLFATSALSGGKKPRGTQVESDGRDGLMITPPGVGPEAPLLFYIHGGGFTIGSPRTHLALASHVAKAAGMRMHMPGYPLAPENPFPAAPDAILAAYRAHCDAGDPPAAIGGDSAGGNLALGTVMAARDAGLPLPRAIALIAPALDLTGDVGARADEATEEYLIPAAWAQRIFDAYLDGADPTDPRLSPLKGDLAGLPPIMVQANDGEALAPDARALAARLPETRLDLWHGLQHVWHLRAGATPAATRACAELGAWIKETAAA</sequence>
<dbReference type="PANTHER" id="PTHR48081:SF30">
    <property type="entry name" value="ACETYL-HYDROLASE LIPR-RELATED"/>
    <property type="match status" value="1"/>
</dbReference>
<evidence type="ECO:0000256" key="2">
    <source>
        <dbReference type="ARBA" id="ARBA00022801"/>
    </source>
</evidence>
<dbReference type="PANTHER" id="PTHR48081">
    <property type="entry name" value="AB HYDROLASE SUPERFAMILY PROTEIN C4A8.06C"/>
    <property type="match status" value="1"/>
</dbReference>
<evidence type="ECO:0000256" key="1">
    <source>
        <dbReference type="ARBA" id="ARBA00010515"/>
    </source>
</evidence>
<organism evidence="4 5">
    <name type="scientific">[Roseibacterium] beibuensis</name>
    <dbReference type="NCBI Taxonomy" id="1193142"/>
    <lineage>
        <taxon>Bacteria</taxon>
        <taxon>Pseudomonadati</taxon>
        <taxon>Pseudomonadota</taxon>
        <taxon>Alphaproteobacteria</taxon>
        <taxon>Rhodobacterales</taxon>
        <taxon>Roseobacteraceae</taxon>
        <taxon>Roseicyclus</taxon>
    </lineage>
</organism>
<comment type="similarity">
    <text evidence="1">Belongs to the 'GDXG' lipolytic enzyme family.</text>
</comment>
<gene>
    <name evidence="4" type="ORF">GCM10023209_07920</name>
</gene>
<dbReference type="InterPro" id="IPR002168">
    <property type="entry name" value="Lipase_GDXG_HIS_AS"/>
</dbReference>
<keyword evidence="5" id="KW-1185">Reference proteome</keyword>
<dbReference type="Pfam" id="PF07859">
    <property type="entry name" value="Abhydrolase_3"/>
    <property type="match status" value="1"/>
</dbReference>
<keyword evidence="2" id="KW-0378">Hydrolase</keyword>